<name>A0AAV9V5Y6_9PEZI</name>
<sequence length="186" mass="19374">MWTPVTSGSTTGNPSVTPVSGSCSLVAASYIIREGPSTCTLARISQVKLARQILPQYIFIFLPLCPDQITNPKMHIKSILALTALASLNGQAMGWLTFKPLGGVLAGLPKSNQDGYTTLAYFPVIIRQPTAVPQPPGQQQPSGPNLNTASQNADQACSGANGPGSRGLIDSSGTHIACMPMKPGCP</sequence>
<evidence type="ECO:0000256" key="1">
    <source>
        <dbReference type="SAM" id="MobiDB-lite"/>
    </source>
</evidence>
<reference evidence="2 3" key="1">
    <citation type="submission" date="2019-10" db="EMBL/GenBank/DDBJ databases">
        <authorList>
            <person name="Palmer J.M."/>
        </authorList>
    </citation>
    <scope>NUCLEOTIDE SEQUENCE [LARGE SCALE GENOMIC DNA]</scope>
    <source>
        <strain evidence="2 3">TWF696</strain>
    </source>
</reference>
<dbReference type="EMBL" id="JAVHNQ010000002">
    <property type="protein sequence ID" value="KAK6355173.1"/>
    <property type="molecule type" value="Genomic_DNA"/>
</dbReference>
<feature type="compositionally biased region" description="Polar residues" evidence="1">
    <location>
        <begin position="142"/>
        <end position="155"/>
    </location>
</feature>
<dbReference type="AlphaFoldDB" id="A0AAV9V5Y6"/>
<proteinExistence type="predicted"/>
<evidence type="ECO:0000313" key="2">
    <source>
        <dbReference type="EMBL" id="KAK6355173.1"/>
    </source>
</evidence>
<dbReference type="Proteomes" id="UP001375240">
    <property type="component" value="Unassembled WGS sequence"/>
</dbReference>
<feature type="region of interest" description="Disordered" evidence="1">
    <location>
        <begin position="131"/>
        <end position="165"/>
    </location>
</feature>
<protein>
    <submittedName>
        <fullName evidence="2">Uncharacterized protein</fullName>
    </submittedName>
</protein>
<keyword evidence="3" id="KW-1185">Reference proteome</keyword>
<accession>A0AAV9V5Y6</accession>
<gene>
    <name evidence="2" type="ORF">TWF696_004291</name>
</gene>
<organism evidence="2 3">
    <name type="scientific">Orbilia brochopaga</name>
    <dbReference type="NCBI Taxonomy" id="3140254"/>
    <lineage>
        <taxon>Eukaryota</taxon>
        <taxon>Fungi</taxon>
        <taxon>Dikarya</taxon>
        <taxon>Ascomycota</taxon>
        <taxon>Pezizomycotina</taxon>
        <taxon>Orbiliomycetes</taxon>
        <taxon>Orbiliales</taxon>
        <taxon>Orbiliaceae</taxon>
        <taxon>Orbilia</taxon>
    </lineage>
</organism>
<comment type="caution">
    <text evidence="2">The sequence shown here is derived from an EMBL/GenBank/DDBJ whole genome shotgun (WGS) entry which is preliminary data.</text>
</comment>
<evidence type="ECO:0000313" key="3">
    <source>
        <dbReference type="Proteomes" id="UP001375240"/>
    </source>
</evidence>